<keyword evidence="3" id="KW-1185">Reference proteome</keyword>
<dbReference type="CDD" id="cd02440">
    <property type="entry name" value="AdoMet_MTases"/>
    <property type="match status" value="1"/>
</dbReference>
<dbReference type="PANTHER" id="PTHR44516:SF11">
    <property type="entry name" value="2-METHYL-6-PHYTYL-1,4-HYDROQUINONE METHYLTRANSFERASE 2, CHLOROPLASTIC"/>
    <property type="match status" value="1"/>
</dbReference>
<dbReference type="Gene3D" id="3.40.50.150">
    <property type="entry name" value="Vaccinia Virus protein VP39"/>
    <property type="match status" value="1"/>
</dbReference>
<dbReference type="EMBL" id="JAHRHJ020003813">
    <property type="protein sequence ID" value="KAH9289658.1"/>
    <property type="molecule type" value="Genomic_DNA"/>
</dbReference>
<feature type="domain" description="MPBQ/MBSQ family SAM-binding methyltransferase profile" evidence="1">
    <location>
        <begin position="90"/>
        <end position="299"/>
    </location>
</feature>
<dbReference type="PROSITE" id="PS51734">
    <property type="entry name" value="SAM_MPBQ_MSBQ_MT"/>
    <property type="match status" value="1"/>
</dbReference>
<dbReference type="GO" id="GO:0051741">
    <property type="term" value="F:2-methyl-6-phytyl-1,4-benzoquinone methyltransferase activity"/>
    <property type="evidence" value="ECO:0007669"/>
    <property type="project" value="InterPro"/>
</dbReference>
<dbReference type="Proteomes" id="UP000824469">
    <property type="component" value="Unassembled WGS sequence"/>
</dbReference>
<dbReference type="GO" id="GO:0032259">
    <property type="term" value="P:methylation"/>
    <property type="evidence" value="ECO:0007669"/>
    <property type="project" value="InterPro"/>
</dbReference>
<evidence type="ECO:0000313" key="2">
    <source>
        <dbReference type="EMBL" id="KAH9289658.1"/>
    </source>
</evidence>
<protein>
    <recommendedName>
        <fullName evidence="1">MPBQ/MBSQ family SAM-binding methyltransferase profile domain-containing protein</fullName>
    </recommendedName>
</protein>
<gene>
    <name evidence="2" type="ORF">KI387_033775</name>
</gene>
<evidence type="ECO:0000313" key="3">
    <source>
        <dbReference type="Proteomes" id="UP000824469"/>
    </source>
</evidence>
<name>A0AA38F4S0_TAXCH</name>
<dbReference type="Pfam" id="PF08241">
    <property type="entry name" value="Methyltransf_11"/>
    <property type="match status" value="1"/>
</dbReference>
<sequence>MASMAIAGSGAVTLTLSVKNPSNPSLKSSLNQMSSFKPSNYRLCLSNANIAGTTLPKLYLAAPILKNRTRGGAGVARCSTSSSRPASQPRFIQHKQEAFWFYRFLSIIYDHVINPGHWTEDMRDDALESADLWNRDLTVVDVGGGTGFSTLGIVKHVDAKNVTILDQSPHQLAKAKEKGPLKECKIVEGDAEDLPFRTDYADRYVSAGSIEYWPDPQRGIKEAYRVLKLGGKACLIGPVYPTFWLSRFFADMWMLFPKEEEYIEWFTKAGFKDVKLKRIGPKWYRGVRRHGLIMGCSVTGVKPASGDSPLQVEGGAQVEATMLDSDVEEDGDDDLVADIVVMLTEKATIEGKRERCGSKRVKRGASAVPPPFGMILVVHYDLVWAERDYYVDLIINNYLDSTLYVDHMAMRGESIVAERPTANEESVGNPPQRLERVEGGEGGFEGDIFIRSVPRDGGDVGVARGTSTPRGEGGACMIPEDVDYTILLYMMS</sequence>
<dbReference type="PANTHER" id="PTHR44516">
    <property type="entry name" value="2-METHYL-6-PHYTYL-1,4-HYDROQUINONE METHYLTRANSFERASE, CHLOROPLASTIC"/>
    <property type="match status" value="1"/>
</dbReference>
<dbReference type="InterPro" id="IPR031164">
    <property type="entry name" value="SAM_MPBQ_MSBQ_MT"/>
</dbReference>
<dbReference type="InterPro" id="IPR044649">
    <property type="entry name" value="MPBQ/MSBQ_MT"/>
</dbReference>
<proteinExistence type="predicted"/>
<dbReference type="SUPFAM" id="SSF53335">
    <property type="entry name" value="S-adenosyl-L-methionine-dependent methyltransferases"/>
    <property type="match status" value="1"/>
</dbReference>
<evidence type="ECO:0000259" key="1">
    <source>
        <dbReference type="PROSITE" id="PS51734"/>
    </source>
</evidence>
<comment type="caution">
    <text evidence="2">The sequence shown here is derived from an EMBL/GenBank/DDBJ whole genome shotgun (WGS) entry which is preliminary data.</text>
</comment>
<dbReference type="AlphaFoldDB" id="A0AA38F4S0"/>
<dbReference type="InterPro" id="IPR013216">
    <property type="entry name" value="Methyltransf_11"/>
</dbReference>
<organism evidence="2 3">
    <name type="scientific">Taxus chinensis</name>
    <name type="common">Chinese yew</name>
    <name type="synonym">Taxus wallichiana var. chinensis</name>
    <dbReference type="NCBI Taxonomy" id="29808"/>
    <lineage>
        <taxon>Eukaryota</taxon>
        <taxon>Viridiplantae</taxon>
        <taxon>Streptophyta</taxon>
        <taxon>Embryophyta</taxon>
        <taxon>Tracheophyta</taxon>
        <taxon>Spermatophyta</taxon>
        <taxon>Pinopsida</taxon>
        <taxon>Pinidae</taxon>
        <taxon>Conifers II</taxon>
        <taxon>Cupressales</taxon>
        <taxon>Taxaceae</taxon>
        <taxon>Taxus</taxon>
    </lineage>
</organism>
<dbReference type="InterPro" id="IPR029063">
    <property type="entry name" value="SAM-dependent_MTases_sf"/>
</dbReference>
<reference evidence="2 3" key="1">
    <citation type="journal article" date="2021" name="Nat. Plants">
        <title>The Taxus genome provides insights into paclitaxel biosynthesis.</title>
        <authorList>
            <person name="Xiong X."/>
            <person name="Gou J."/>
            <person name="Liao Q."/>
            <person name="Li Y."/>
            <person name="Zhou Q."/>
            <person name="Bi G."/>
            <person name="Li C."/>
            <person name="Du R."/>
            <person name="Wang X."/>
            <person name="Sun T."/>
            <person name="Guo L."/>
            <person name="Liang H."/>
            <person name="Lu P."/>
            <person name="Wu Y."/>
            <person name="Zhang Z."/>
            <person name="Ro D.K."/>
            <person name="Shang Y."/>
            <person name="Huang S."/>
            <person name="Yan J."/>
        </authorList>
    </citation>
    <scope>NUCLEOTIDE SEQUENCE [LARGE SCALE GENOMIC DNA]</scope>
    <source>
        <strain evidence="2">Ta-2019</strain>
    </source>
</reference>
<accession>A0AA38F4S0</accession>